<evidence type="ECO:0000256" key="3">
    <source>
        <dbReference type="ARBA" id="ARBA00023027"/>
    </source>
</evidence>
<dbReference type="PANTHER" id="PTHR43761:SF1">
    <property type="entry name" value="D-ISOMER SPECIFIC 2-HYDROXYACID DEHYDROGENASE CATALYTIC DOMAIN-CONTAINING PROTEIN-RELATED"/>
    <property type="match status" value="1"/>
</dbReference>
<evidence type="ECO:0000313" key="7">
    <source>
        <dbReference type="Proteomes" id="UP000592181"/>
    </source>
</evidence>
<reference evidence="6 7" key="1">
    <citation type="submission" date="2020-07" db="EMBL/GenBank/DDBJ databases">
        <title>Sequencing the genomes of 1000 actinobacteria strains.</title>
        <authorList>
            <person name="Klenk H.-P."/>
        </authorList>
    </citation>
    <scope>NUCLEOTIDE SEQUENCE [LARGE SCALE GENOMIC DNA]</scope>
    <source>
        <strain evidence="6 7">DSM 24723</strain>
    </source>
</reference>
<dbReference type="RefSeq" id="WP_179462277.1">
    <property type="nucleotide sequence ID" value="NZ_JACBZX010000001.1"/>
</dbReference>
<gene>
    <name evidence="6" type="ORF">BJY28_001297</name>
</gene>
<evidence type="ECO:0000256" key="2">
    <source>
        <dbReference type="ARBA" id="ARBA00023002"/>
    </source>
</evidence>
<dbReference type="Pfam" id="PF02826">
    <property type="entry name" value="2-Hacid_dh_C"/>
    <property type="match status" value="1"/>
</dbReference>
<proteinExistence type="inferred from homology"/>
<dbReference type="InterPro" id="IPR036291">
    <property type="entry name" value="NAD(P)-bd_dom_sf"/>
</dbReference>
<dbReference type="SMART" id="SM00997">
    <property type="entry name" value="AdoHcyase_NAD"/>
    <property type="match status" value="1"/>
</dbReference>
<keyword evidence="2 4" id="KW-0560">Oxidoreductase</keyword>
<comment type="similarity">
    <text evidence="1 4">Belongs to the D-isomer specific 2-hydroxyacid dehydrogenase family.</text>
</comment>
<dbReference type="InterPro" id="IPR015878">
    <property type="entry name" value="Ado_hCys_hydrolase_NAD-bd"/>
</dbReference>
<dbReference type="Gene3D" id="3.40.50.720">
    <property type="entry name" value="NAD(P)-binding Rossmann-like Domain"/>
    <property type="match status" value="2"/>
</dbReference>
<organism evidence="6 7">
    <name type="scientific">Janibacter alkaliphilus</name>
    <dbReference type="NCBI Taxonomy" id="1069963"/>
    <lineage>
        <taxon>Bacteria</taxon>
        <taxon>Bacillati</taxon>
        <taxon>Actinomycetota</taxon>
        <taxon>Actinomycetes</taxon>
        <taxon>Micrococcales</taxon>
        <taxon>Intrasporangiaceae</taxon>
        <taxon>Janibacter</taxon>
    </lineage>
</organism>
<dbReference type="GO" id="GO:0016616">
    <property type="term" value="F:oxidoreductase activity, acting on the CH-OH group of donors, NAD or NADP as acceptor"/>
    <property type="evidence" value="ECO:0007669"/>
    <property type="project" value="InterPro"/>
</dbReference>
<evidence type="ECO:0000256" key="4">
    <source>
        <dbReference type="RuleBase" id="RU003719"/>
    </source>
</evidence>
<dbReference type="Proteomes" id="UP000592181">
    <property type="component" value="Unassembled WGS sequence"/>
</dbReference>
<dbReference type="SUPFAM" id="SSF52283">
    <property type="entry name" value="Formate/glycerate dehydrogenase catalytic domain-like"/>
    <property type="match status" value="1"/>
</dbReference>
<evidence type="ECO:0000259" key="5">
    <source>
        <dbReference type="SMART" id="SM00997"/>
    </source>
</evidence>
<sequence>MTRIVMLSRAGRESLPTDLLHDLEREHDLTVLQRRDAPTPHETIRILADADVLATTNVTLPPLTPMTLARLPRLREVVLYATGYEHVDLPLLRSHGVSLTTLPEYATRAVAEHALALLLSQTTRLHLANDKARGLAPDDVSLRGTELHSSTVAVVGVGRIGSEVARLLQALGVSVIGVDPDPAAQRTARLSGIRVAPLEQALSEADHAVVCASTIPGAPPVLDERALYSLRRGAFVCNIGRPALVNRDVMRQLLLDGHVRGYAVDDIVASSNDPLDELLITEGRLLQTAHSAWWRDEVLHRGARMFGEAIQAAADAAPQSVTIRTAGAAR</sequence>
<dbReference type="PANTHER" id="PTHR43761">
    <property type="entry name" value="D-ISOMER SPECIFIC 2-HYDROXYACID DEHYDROGENASE FAMILY PROTEIN (AFU_ORTHOLOGUE AFUA_1G13630)"/>
    <property type="match status" value="1"/>
</dbReference>
<protein>
    <submittedName>
        <fullName evidence="6">Phosphoglycerate dehydrogenase-like enzyme</fullName>
    </submittedName>
</protein>
<comment type="caution">
    <text evidence="6">The sequence shown here is derived from an EMBL/GenBank/DDBJ whole genome shotgun (WGS) entry which is preliminary data.</text>
</comment>
<keyword evidence="7" id="KW-1185">Reference proteome</keyword>
<evidence type="ECO:0000256" key="1">
    <source>
        <dbReference type="ARBA" id="ARBA00005854"/>
    </source>
</evidence>
<dbReference type="InterPro" id="IPR006139">
    <property type="entry name" value="D-isomer_2_OHA_DH_cat_dom"/>
</dbReference>
<name>A0A852X320_9MICO</name>
<dbReference type="InterPro" id="IPR006140">
    <property type="entry name" value="D-isomer_DH_NAD-bd"/>
</dbReference>
<dbReference type="GO" id="GO:0051287">
    <property type="term" value="F:NAD binding"/>
    <property type="evidence" value="ECO:0007669"/>
    <property type="project" value="InterPro"/>
</dbReference>
<keyword evidence="3" id="KW-0520">NAD</keyword>
<dbReference type="AlphaFoldDB" id="A0A852X320"/>
<evidence type="ECO:0000313" key="6">
    <source>
        <dbReference type="EMBL" id="NYG36828.1"/>
    </source>
</evidence>
<dbReference type="SUPFAM" id="SSF51735">
    <property type="entry name" value="NAD(P)-binding Rossmann-fold domains"/>
    <property type="match status" value="1"/>
</dbReference>
<feature type="domain" description="S-adenosyl-L-homocysteine hydrolase NAD binding" evidence="5">
    <location>
        <begin position="142"/>
        <end position="293"/>
    </location>
</feature>
<dbReference type="EMBL" id="JACBZX010000001">
    <property type="protein sequence ID" value="NYG36828.1"/>
    <property type="molecule type" value="Genomic_DNA"/>
</dbReference>
<dbReference type="Pfam" id="PF00389">
    <property type="entry name" value="2-Hacid_dh"/>
    <property type="match status" value="1"/>
</dbReference>
<accession>A0A852X320</accession>
<dbReference type="InterPro" id="IPR050418">
    <property type="entry name" value="D-iso_2-hydroxyacid_DH_PdxB"/>
</dbReference>